<protein>
    <submittedName>
        <fullName evidence="2">Unnamed protein product</fullName>
    </submittedName>
</protein>
<organism evidence="2 3">
    <name type="scientific">Phytophthora fragariaefolia</name>
    <dbReference type="NCBI Taxonomy" id="1490495"/>
    <lineage>
        <taxon>Eukaryota</taxon>
        <taxon>Sar</taxon>
        <taxon>Stramenopiles</taxon>
        <taxon>Oomycota</taxon>
        <taxon>Peronosporomycetes</taxon>
        <taxon>Peronosporales</taxon>
        <taxon>Peronosporaceae</taxon>
        <taxon>Phytophthora</taxon>
    </lineage>
</organism>
<dbReference type="OrthoDB" id="93980at2759"/>
<keyword evidence="3" id="KW-1185">Reference proteome</keyword>
<evidence type="ECO:0000313" key="2">
    <source>
        <dbReference type="EMBL" id="GMF31503.1"/>
    </source>
</evidence>
<gene>
    <name evidence="2" type="ORF">Pfra01_000725100</name>
</gene>
<evidence type="ECO:0000256" key="1">
    <source>
        <dbReference type="SAM" id="MobiDB-lite"/>
    </source>
</evidence>
<accession>A0A9W6UFE4</accession>
<name>A0A9W6UFE4_9STRA</name>
<dbReference type="AlphaFoldDB" id="A0A9W6UFE4"/>
<reference evidence="2" key="1">
    <citation type="submission" date="2023-04" db="EMBL/GenBank/DDBJ databases">
        <title>Phytophthora fragariaefolia NBRC 109709.</title>
        <authorList>
            <person name="Ichikawa N."/>
            <person name="Sato H."/>
            <person name="Tonouchi N."/>
        </authorList>
    </citation>
    <scope>NUCLEOTIDE SEQUENCE</scope>
    <source>
        <strain evidence="2">NBRC 109709</strain>
    </source>
</reference>
<feature type="region of interest" description="Disordered" evidence="1">
    <location>
        <begin position="279"/>
        <end position="300"/>
    </location>
</feature>
<dbReference type="EMBL" id="BSXT01000635">
    <property type="protein sequence ID" value="GMF31503.1"/>
    <property type="molecule type" value="Genomic_DNA"/>
</dbReference>
<proteinExistence type="predicted"/>
<dbReference type="Proteomes" id="UP001165121">
    <property type="component" value="Unassembled WGS sequence"/>
</dbReference>
<sequence>MLLGDDCGKKYDPFIVFKSAPAKTTAKQSENNARRHGFGEPTWREICRLQRQFRCQIYGYKTAWWNADLSMKFLEFHFANRENLGDKILLLWDDLSAHWTQEKTIRSGFARVGLLLDTREAAVDDNVEVNTENLIACLENYNLAEAEVNSDDDIEINSSGLRKYGNAMGLGDGGLYYPPRHLVEEMPLPGPRQSTAPTQSYEGAFDLSTTSSTLRLRYAVRNRLHGLKVVGDNNLILSQLEQRRPPLDTTSPRLLRAVSIASGSAHGDILDSPPPCIQQDDGSPCQPRHGHKEKCASGFNGSSISPTKLDSIIRIPPRRCQTLARQQLGYAGRLHPQA</sequence>
<evidence type="ECO:0000313" key="3">
    <source>
        <dbReference type="Proteomes" id="UP001165121"/>
    </source>
</evidence>
<comment type="caution">
    <text evidence="2">The sequence shown here is derived from an EMBL/GenBank/DDBJ whole genome shotgun (WGS) entry which is preliminary data.</text>
</comment>